<dbReference type="OrthoDB" id="5624851at2"/>
<reference evidence="1" key="1">
    <citation type="journal article" date="2014" name="Int. J. Syst. Evol. Microbiol.">
        <title>Complete genome sequence of Corynebacterium casei LMG S-19264T (=DSM 44701T), isolated from a smear-ripened cheese.</title>
        <authorList>
            <consortium name="US DOE Joint Genome Institute (JGI-PGF)"/>
            <person name="Walter F."/>
            <person name="Albersmeier A."/>
            <person name="Kalinowski J."/>
            <person name="Ruckert C."/>
        </authorList>
    </citation>
    <scope>NUCLEOTIDE SEQUENCE</scope>
    <source>
        <strain evidence="1">CGMCC 1.15758</strain>
    </source>
</reference>
<accession>A0A8J2Z305</accession>
<gene>
    <name evidence="1" type="ORF">GCM10010995_06230</name>
</gene>
<sequence>MTAQRKNIKNDIETLDRILWLFKYKKDAFIGASSESEYDKTVDYVKGVMDKLKDERQKLPIGYRYTGTFYLKKPYTIPSEAVKIKGSIFVREDLVSWVVESDDDYAKNLGYVRDVYKDKAMTKKFSKDDAVAVFEEEKQR</sequence>
<dbReference type="AlphaFoldDB" id="A0A8J2Z305"/>
<evidence type="ECO:0000313" key="1">
    <source>
        <dbReference type="EMBL" id="GGF91791.1"/>
    </source>
</evidence>
<reference evidence="1" key="2">
    <citation type="submission" date="2020-09" db="EMBL/GenBank/DDBJ databases">
        <authorList>
            <person name="Sun Q."/>
            <person name="Zhou Y."/>
        </authorList>
    </citation>
    <scope>NUCLEOTIDE SEQUENCE</scope>
    <source>
        <strain evidence="1">CGMCC 1.15758</strain>
    </source>
</reference>
<dbReference type="EMBL" id="BMJS01000004">
    <property type="protein sequence ID" value="GGF91791.1"/>
    <property type="molecule type" value="Genomic_DNA"/>
</dbReference>
<dbReference type="Proteomes" id="UP000636949">
    <property type="component" value="Unassembled WGS sequence"/>
</dbReference>
<evidence type="ECO:0000313" key="2">
    <source>
        <dbReference type="Proteomes" id="UP000636949"/>
    </source>
</evidence>
<organism evidence="1 2">
    <name type="scientific">Cysteiniphilum litorale</name>
    <dbReference type="NCBI Taxonomy" id="2056700"/>
    <lineage>
        <taxon>Bacteria</taxon>
        <taxon>Pseudomonadati</taxon>
        <taxon>Pseudomonadota</taxon>
        <taxon>Gammaproteobacteria</taxon>
        <taxon>Thiotrichales</taxon>
        <taxon>Fastidiosibacteraceae</taxon>
        <taxon>Cysteiniphilum</taxon>
    </lineage>
</organism>
<protein>
    <submittedName>
        <fullName evidence="1">Uncharacterized protein</fullName>
    </submittedName>
</protein>
<comment type="caution">
    <text evidence="1">The sequence shown here is derived from an EMBL/GenBank/DDBJ whole genome shotgun (WGS) entry which is preliminary data.</text>
</comment>
<dbReference type="RefSeq" id="WP_117001699.1">
    <property type="nucleotide sequence ID" value="NZ_BMJS01000004.1"/>
</dbReference>
<keyword evidence="2" id="KW-1185">Reference proteome</keyword>
<name>A0A8J2Z305_9GAMM</name>
<proteinExistence type="predicted"/>